<dbReference type="SUPFAM" id="SSF50494">
    <property type="entry name" value="Trypsin-like serine proteases"/>
    <property type="match status" value="1"/>
</dbReference>
<evidence type="ECO:0000256" key="6">
    <source>
        <dbReference type="RuleBase" id="RU004296"/>
    </source>
</evidence>
<reference evidence="8" key="1">
    <citation type="submission" date="2020-10" db="EMBL/GenBank/DDBJ databases">
        <title>De novo genome project of the cellulose decomposer Thermobifida halotolerans type strain.</title>
        <authorList>
            <person name="Nagy I."/>
            <person name="Horvath B."/>
            <person name="Kukolya J."/>
            <person name="Nagy I."/>
            <person name="Orsini M."/>
        </authorList>
    </citation>
    <scope>NUCLEOTIDE SEQUENCE</scope>
    <source>
        <strain evidence="8">DSM 44931</strain>
    </source>
</reference>
<evidence type="ECO:0000256" key="4">
    <source>
        <dbReference type="ARBA" id="ARBA00022801"/>
    </source>
</evidence>
<dbReference type="PRINTS" id="PR01774">
    <property type="entry name" value="EXFOLTOXIN"/>
</dbReference>
<keyword evidence="2 6" id="KW-0645">Protease</keyword>
<dbReference type="EMBL" id="CP063196">
    <property type="protein sequence ID" value="UOE20019.1"/>
    <property type="molecule type" value="Genomic_DNA"/>
</dbReference>
<keyword evidence="5 6" id="KW-0720">Serine protease</keyword>
<dbReference type="SUPFAM" id="SSF53474">
    <property type="entry name" value="alpha/beta-Hydrolases"/>
    <property type="match status" value="1"/>
</dbReference>
<dbReference type="PANTHER" id="PTHR36234:SF5">
    <property type="entry name" value="LYSYL ENDOPEPTIDASE"/>
    <property type="match status" value="1"/>
</dbReference>
<keyword evidence="9" id="KW-1185">Reference proteome</keyword>
<dbReference type="RefSeq" id="WP_068692522.1">
    <property type="nucleotide sequence ID" value="NZ_CP063196.1"/>
</dbReference>
<dbReference type="Gene3D" id="2.40.10.10">
    <property type="entry name" value="Trypsin-like serine proteases"/>
    <property type="match status" value="2"/>
</dbReference>
<dbReference type="Gene3D" id="3.40.50.1820">
    <property type="entry name" value="alpha/beta hydrolase"/>
    <property type="match status" value="1"/>
</dbReference>
<evidence type="ECO:0000256" key="7">
    <source>
        <dbReference type="SAM" id="MobiDB-lite"/>
    </source>
</evidence>
<dbReference type="InterPro" id="IPR029058">
    <property type="entry name" value="AB_hydrolase_fold"/>
</dbReference>
<dbReference type="GO" id="GO:0004252">
    <property type="term" value="F:serine-type endopeptidase activity"/>
    <property type="evidence" value="ECO:0007669"/>
    <property type="project" value="InterPro"/>
</dbReference>
<dbReference type="InterPro" id="IPR008256">
    <property type="entry name" value="Peptidase_S1B"/>
</dbReference>
<sequence>MNALPHQATVEYQWQEQRAAQRFAETEQARARTRELQQRTGIPVHDTFDQVRARAERLVALRRVPAQALTADTAPSAADRHRVRQRIIGATDQLQSVGFLYRGARAASPVARIVLVHNGREIPCGTGFLVSPELLLTNHHVISDAETAERTVAEFAAEVDVELRPRVPVRHRLDPETFFVADRELDFALVRVRPDADGRSPGAVFGWNPLLRTQGKAVTGEPVNVIGHPRGRLKEITVRGSRILQQTEDFLHYSADTEPGSSGSPVYNDQWEVVALHHSAVPRRDARGRRLRADGTPLRPGDPDSAAGWIGNEGTRVSSILDFLAEAELPAAQRDLLAALGPGAGVAGAPAPTEAEPFWGRERRPRSGGPGLRGNAQPDAVRLVFVHGRGLEGQDPARLRAAWTAGLNTGLLAAELPTVSPTSVWFPYYGDLLAELTAQPPPTGATEPAEALAPSREGPRALYESLLAQAALRSGMPTELLADDTEADREGATGMGFLSALTSRLQRELSWVAARSGLDEVLIALFLRDVAAYLGEESVREAVLERVAADFPRDGKVVVVGHSLGTVVAVDLLSRARPDVAVPLLVTTGSPLGLDAVHERVLLQPPRRPDRVEAWLNAWSPADAATIGCPLNPVWGPGLVEVVTANSPRRPHDVEEYLRHPEVARPVAEALRPDEPGLAA</sequence>
<protein>
    <recommendedName>
        <fullName evidence="6">Serine protease</fullName>
        <ecNumber evidence="6">3.4.21.-</ecNumber>
    </recommendedName>
</protein>
<feature type="region of interest" description="Disordered" evidence="7">
    <location>
        <begin position="347"/>
        <end position="376"/>
    </location>
</feature>
<evidence type="ECO:0000256" key="2">
    <source>
        <dbReference type="ARBA" id="ARBA00022670"/>
    </source>
</evidence>
<keyword evidence="3" id="KW-0732">Signal</keyword>
<evidence type="ECO:0000256" key="1">
    <source>
        <dbReference type="ARBA" id="ARBA00008764"/>
    </source>
</evidence>
<dbReference type="Proteomes" id="UP000265719">
    <property type="component" value="Chromosome"/>
</dbReference>
<evidence type="ECO:0000256" key="3">
    <source>
        <dbReference type="ARBA" id="ARBA00022729"/>
    </source>
</evidence>
<dbReference type="EC" id="3.4.21.-" evidence="6"/>
<dbReference type="AlphaFoldDB" id="A0A399G239"/>
<keyword evidence="4 6" id="KW-0378">Hydrolase</keyword>
<organism evidence="8 9">
    <name type="scientific">Thermobifida halotolerans</name>
    <dbReference type="NCBI Taxonomy" id="483545"/>
    <lineage>
        <taxon>Bacteria</taxon>
        <taxon>Bacillati</taxon>
        <taxon>Actinomycetota</taxon>
        <taxon>Actinomycetes</taxon>
        <taxon>Streptosporangiales</taxon>
        <taxon>Nocardiopsidaceae</taxon>
        <taxon>Thermobifida</taxon>
    </lineage>
</organism>
<evidence type="ECO:0000313" key="9">
    <source>
        <dbReference type="Proteomes" id="UP000265719"/>
    </source>
</evidence>
<dbReference type="KEGG" id="thao:NI17_001835"/>
<name>A0A399G239_9ACTN</name>
<evidence type="ECO:0000313" key="8">
    <source>
        <dbReference type="EMBL" id="UOE20019.1"/>
    </source>
</evidence>
<proteinExistence type="inferred from homology"/>
<dbReference type="InterPro" id="IPR008353">
    <property type="entry name" value="Peptidase_S1B_tx"/>
</dbReference>
<dbReference type="Pfam" id="PF13365">
    <property type="entry name" value="Trypsin_2"/>
    <property type="match status" value="1"/>
</dbReference>
<dbReference type="InterPro" id="IPR043504">
    <property type="entry name" value="Peptidase_S1_PA_chymotrypsin"/>
</dbReference>
<dbReference type="PANTHER" id="PTHR36234">
    <property type="entry name" value="LYSYL ENDOPEPTIDASE"/>
    <property type="match status" value="1"/>
</dbReference>
<dbReference type="OrthoDB" id="104542at2"/>
<comment type="similarity">
    <text evidence="1 6">Belongs to the peptidase S1B family.</text>
</comment>
<dbReference type="PRINTS" id="PR00839">
    <property type="entry name" value="V8PROTEASE"/>
</dbReference>
<gene>
    <name evidence="8" type="ORF">NI17_001835</name>
</gene>
<dbReference type="GO" id="GO:0006508">
    <property type="term" value="P:proteolysis"/>
    <property type="evidence" value="ECO:0007669"/>
    <property type="project" value="UniProtKB-KW"/>
</dbReference>
<dbReference type="InterPro" id="IPR009003">
    <property type="entry name" value="Peptidase_S1_PA"/>
</dbReference>
<evidence type="ECO:0000256" key="5">
    <source>
        <dbReference type="ARBA" id="ARBA00022825"/>
    </source>
</evidence>
<accession>A0A399G239</accession>
<feature type="region of interest" description="Disordered" evidence="7">
    <location>
        <begin position="291"/>
        <end position="310"/>
    </location>
</feature>